<dbReference type="Pfam" id="PF08698">
    <property type="entry name" value="Fcf2"/>
    <property type="match status" value="1"/>
</dbReference>
<organism evidence="5 6">
    <name type="scientific">Aspergillus coremiiformis</name>
    <dbReference type="NCBI Taxonomy" id="138285"/>
    <lineage>
        <taxon>Eukaryota</taxon>
        <taxon>Fungi</taxon>
        <taxon>Dikarya</taxon>
        <taxon>Ascomycota</taxon>
        <taxon>Pezizomycotina</taxon>
        <taxon>Eurotiomycetes</taxon>
        <taxon>Eurotiomycetidae</taxon>
        <taxon>Eurotiales</taxon>
        <taxon>Aspergillaceae</taxon>
        <taxon>Aspergillus</taxon>
        <taxon>Aspergillus subgen. Circumdati</taxon>
    </lineage>
</organism>
<dbReference type="InterPro" id="IPR014810">
    <property type="entry name" value="Fcf2_C"/>
</dbReference>
<dbReference type="InterPro" id="IPR039883">
    <property type="entry name" value="Fcf2/DNTTIP2"/>
</dbReference>
<dbReference type="GO" id="GO:0005730">
    <property type="term" value="C:nucleolus"/>
    <property type="evidence" value="ECO:0007669"/>
    <property type="project" value="UniProtKB-SubCell"/>
</dbReference>
<accession>A0A5N6YRU1</accession>
<dbReference type="Proteomes" id="UP000327118">
    <property type="component" value="Unassembled WGS sequence"/>
</dbReference>
<comment type="subcellular location">
    <subcellularLocation>
        <location evidence="1">Nucleus</location>
        <location evidence="1">Nucleolus</location>
    </subcellularLocation>
</comment>
<dbReference type="AlphaFoldDB" id="A0A5N6YRU1"/>
<keyword evidence="6" id="KW-1185">Reference proteome</keyword>
<gene>
    <name evidence="5" type="ORF">BDV28DRAFT_102523</name>
</gene>
<evidence type="ECO:0000313" key="6">
    <source>
        <dbReference type="Proteomes" id="UP000327118"/>
    </source>
</evidence>
<protein>
    <submittedName>
        <fullName evidence="5">Fcf2 pre-rRNA processing-domain-containing protein</fullName>
    </submittedName>
</protein>
<dbReference type="PANTHER" id="PTHR21686">
    <property type="entry name" value="DEOXYNUCLEOTIDYLTRANSFERASE TERMINAL-INTERACTING PROTEIN 2"/>
    <property type="match status" value="1"/>
</dbReference>
<evidence type="ECO:0000256" key="1">
    <source>
        <dbReference type="ARBA" id="ARBA00004604"/>
    </source>
</evidence>
<dbReference type="GO" id="GO:0003723">
    <property type="term" value="F:RNA binding"/>
    <property type="evidence" value="ECO:0007669"/>
    <property type="project" value="TreeGrafter"/>
</dbReference>
<evidence type="ECO:0000313" key="5">
    <source>
        <dbReference type="EMBL" id="KAE8348225.1"/>
    </source>
</evidence>
<feature type="region of interest" description="Disordered" evidence="3">
    <location>
        <begin position="95"/>
        <end position="124"/>
    </location>
</feature>
<keyword evidence="2" id="KW-0539">Nucleus</keyword>
<evidence type="ECO:0000259" key="4">
    <source>
        <dbReference type="Pfam" id="PF08698"/>
    </source>
</evidence>
<sequence>MTQTTCDEVGPINTCDQVTITDNDIEKLLFEAEGRLQARDVIFTDTAEIGEVTRGQPQHTLLSIPKLSSGRSLQPYLVQTDILTTINTTRILTNVKDTSSCPRPKEPKGTKSSTTNKDKPTAGSDWFDLPKTELTLELKRDLQLLRMRSVLDSKRHYKKENVKAQPPKYSQVGTIVEGPIEFFSGRIHKKNRKKTFVEEVLAQKLQTRRFDSKYRDIQISKQSGKKSFYRNLHARRRTNGK</sequence>
<dbReference type="GO" id="GO:0006396">
    <property type="term" value="P:RNA processing"/>
    <property type="evidence" value="ECO:0007669"/>
    <property type="project" value="TreeGrafter"/>
</dbReference>
<proteinExistence type="predicted"/>
<name>A0A5N6YRU1_9EURO</name>
<evidence type="ECO:0000256" key="2">
    <source>
        <dbReference type="ARBA" id="ARBA00023242"/>
    </source>
</evidence>
<feature type="domain" description="Fcf2 pre-rRNA processing C-terminal" evidence="4">
    <location>
        <begin position="119"/>
        <end position="212"/>
    </location>
</feature>
<dbReference type="PANTHER" id="PTHR21686:SF12">
    <property type="entry name" value="DEOXYNUCLEOTIDYLTRANSFERASE TERMINAL-INTERACTING PROTEIN 2"/>
    <property type="match status" value="1"/>
</dbReference>
<evidence type="ECO:0000256" key="3">
    <source>
        <dbReference type="SAM" id="MobiDB-lite"/>
    </source>
</evidence>
<dbReference type="OrthoDB" id="427886at2759"/>
<reference evidence="6" key="1">
    <citation type="submission" date="2019-04" db="EMBL/GenBank/DDBJ databases">
        <title>Friends and foes A comparative genomics studyof 23 Aspergillus species from section Flavi.</title>
        <authorList>
            <consortium name="DOE Joint Genome Institute"/>
            <person name="Kjaerbolling I."/>
            <person name="Vesth T."/>
            <person name="Frisvad J.C."/>
            <person name="Nybo J.L."/>
            <person name="Theobald S."/>
            <person name="Kildgaard S."/>
            <person name="Isbrandt T."/>
            <person name="Kuo A."/>
            <person name="Sato A."/>
            <person name="Lyhne E.K."/>
            <person name="Kogle M.E."/>
            <person name="Wiebenga A."/>
            <person name="Kun R.S."/>
            <person name="Lubbers R.J."/>
            <person name="Makela M.R."/>
            <person name="Barry K."/>
            <person name="Chovatia M."/>
            <person name="Clum A."/>
            <person name="Daum C."/>
            <person name="Haridas S."/>
            <person name="He G."/>
            <person name="LaButti K."/>
            <person name="Lipzen A."/>
            <person name="Mondo S."/>
            <person name="Riley R."/>
            <person name="Salamov A."/>
            <person name="Simmons B.A."/>
            <person name="Magnuson J.K."/>
            <person name="Henrissat B."/>
            <person name="Mortensen U.H."/>
            <person name="Larsen T.O."/>
            <person name="Devries R.P."/>
            <person name="Grigoriev I.V."/>
            <person name="Machida M."/>
            <person name="Baker S.E."/>
            <person name="Andersen M.R."/>
        </authorList>
    </citation>
    <scope>NUCLEOTIDE SEQUENCE [LARGE SCALE GENOMIC DNA]</scope>
    <source>
        <strain evidence="6">CBS 553.77</strain>
    </source>
</reference>
<dbReference type="EMBL" id="ML739631">
    <property type="protein sequence ID" value="KAE8348225.1"/>
    <property type="molecule type" value="Genomic_DNA"/>
</dbReference>